<dbReference type="SUPFAM" id="SSF54211">
    <property type="entry name" value="Ribosomal protein S5 domain 2-like"/>
    <property type="match status" value="1"/>
</dbReference>
<dbReference type="InterPro" id="IPR027408">
    <property type="entry name" value="PNPase/RNase_PH_dom_sf"/>
</dbReference>
<dbReference type="GO" id="GO:0003723">
    <property type="term" value="F:RNA binding"/>
    <property type="evidence" value="ECO:0007669"/>
    <property type="project" value="UniProtKB-KW"/>
</dbReference>
<reference evidence="3" key="2">
    <citation type="journal article" date="2021" name="PeerJ">
        <title>Extensive microbial diversity within the chicken gut microbiome revealed by metagenomics and culture.</title>
        <authorList>
            <person name="Gilroy R."/>
            <person name="Ravi A."/>
            <person name="Getino M."/>
            <person name="Pursley I."/>
            <person name="Horton D.L."/>
            <person name="Alikhan N.F."/>
            <person name="Baker D."/>
            <person name="Gharbi K."/>
            <person name="Hall N."/>
            <person name="Watson M."/>
            <person name="Adriaenssens E.M."/>
            <person name="Foster-Nyarko E."/>
            <person name="Jarju S."/>
            <person name="Secka A."/>
            <person name="Antonio M."/>
            <person name="Oren A."/>
            <person name="Chaudhuri R.R."/>
            <person name="La Ragione R."/>
            <person name="Hildebrand F."/>
            <person name="Pallen M.J."/>
        </authorList>
    </citation>
    <scope>NUCLEOTIDE SEQUENCE</scope>
    <source>
        <strain evidence="3">ChiGjej2B2-16831</strain>
    </source>
</reference>
<evidence type="ECO:0000313" key="4">
    <source>
        <dbReference type="Proteomes" id="UP000824128"/>
    </source>
</evidence>
<feature type="domain" description="Exoribonuclease phosphorolytic" evidence="2">
    <location>
        <begin position="11"/>
        <end position="119"/>
    </location>
</feature>
<protein>
    <submittedName>
        <fullName evidence="3">Polyribonucleotide nucleotidyltransferase</fullName>
    </submittedName>
</protein>
<organism evidence="3 4">
    <name type="scientific">Candidatus Aphodomorpha intestinavium</name>
    <dbReference type="NCBI Taxonomy" id="2840672"/>
    <lineage>
        <taxon>Bacteria</taxon>
        <taxon>Bacillati</taxon>
        <taxon>Bacillota</taxon>
        <taxon>Clostridia</taxon>
        <taxon>Eubacteriales</taxon>
        <taxon>Candidatus Aphodomorpha</taxon>
    </lineage>
</organism>
<dbReference type="InterPro" id="IPR001247">
    <property type="entry name" value="ExoRNase_PH_dom1"/>
</dbReference>
<comment type="caution">
    <text evidence="3">The sequence shown here is derived from an EMBL/GenBank/DDBJ whole genome shotgun (WGS) entry which is preliminary data.</text>
</comment>
<dbReference type="Proteomes" id="UP000824128">
    <property type="component" value="Unassembled WGS sequence"/>
</dbReference>
<evidence type="ECO:0000259" key="2">
    <source>
        <dbReference type="Pfam" id="PF01138"/>
    </source>
</evidence>
<keyword evidence="1" id="KW-0694">RNA-binding</keyword>
<dbReference type="AlphaFoldDB" id="A0A9D1N529"/>
<dbReference type="InterPro" id="IPR020568">
    <property type="entry name" value="Ribosomal_Su5_D2-typ_SF"/>
</dbReference>
<dbReference type="InterPro" id="IPR012162">
    <property type="entry name" value="PNPase"/>
</dbReference>
<proteinExistence type="predicted"/>
<feature type="non-terminal residue" evidence="3">
    <location>
        <position position="122"/>
    </location>
</feature>
<name>A0A9D1N529_9FIRM</name>
<sequence length="122" mass="13434">MQRTFETEIAGRKWTVETGKYAEQAGGSCLVRCGETAVLVCATVAKAPREGVDFLPLSVDFEEKLYSVGKIPGGFIKREGRPSEKAVLTSRLIDRPLRPLFPKGFYNDVQVIATVLSVEQDV</sequence>
<dbReference type="PANTHER" id="PTHR11252:SF0">
    <property type="entry name" value="POLYRIBONUCLEOTIDE NUCLEOTIDYLTRANSFERASE 1, MITOCHONDRIAL"/>
    <property type="match status" value="1"/>
</dbReference>
<dbReference type="GO" id="GO:0004654">
    <property type="term" value="F:polyribonucleotide nucleotidyltransferase activity"/>
    <property type="evidence" value="ECO:0007669"/>
    <property type="project" value="InterPro"/>
</dbReference>
<dbReference type="GO" id="GO:0005829">
    <property type="term" value="C:cytosol"/>
    <property type="evidence" value="ECO:0007669"/>
    <property type="project" value="TreeGrafter"/>
</dbReference>
<dbReference type="Gene3D" id="3.30.230.70">
    <property type="entry name" value="GHMP Kinase, N-terminal domain"/>
    <property type="match status" value="1"/>
</dbReference>
<evidence type="ECO:0000313" key="3">
    <source>
        <dbReference type="EMBL" id="HIU94894.1"/>
    </source>
</evidence>
<dbReference type="GO" id="GO:0006402">
    <property type="term" value="P:mRNA catabolic process"/>
    <property type="evidence" value="ECO:0007669"/>
    <property type="project" value="InterPro"/>
</dbReference>
<dbReference type="Pfam" id="PF01138">
    <property type="entry name" value="RNase_PH"/>
    <property type="match status" value="1"/>
</dbReference>
<dbReference type="PANTHER" id="PTHR11252">
    <property type="entry name" value="POLYRIBONUCLEOTIDE NUCLEOTIDYLTRANSFERASE"/>
    <property type="match status" value="1"/>
</dbReference>
<dbReference type="EMBL" id="DVNZ01000225">
    <property type="protein sequence ID" value="HIU94894.1"/>
    <property type="molecule type" value="Genomic_DNA"/>
</dbReference>
<gene>
    <name evidence="3" type="ORF">IAD24_07010</name>
</gene>
<accession>A0A9D1N529</accession>
<reference evidence="3" key="1">
    <citation type="submission" date="2020-10" db="EMBL/GenBank/DDBJ databases">
        <authorList>
            <person name="Gilroy R."/>
        </authorList>
    </citation>
    <scope>NUCLEOTIDE SEQUENCE</scope>
    <source>
        <strain evidence="3">ChiGjej2B2-16831</strain>
    </source>
</reference>
<evidence type="ECO:0000256" key="1">
    <source>
        <dbReference type="ARBA" id="ARBA00022884"/>
    </source>
</evidence>
<dbReference type="GO" id="GO:0000175">
    <property type="term" value="F:3'-5'-RNA exonuclease activity"/>
    <property type="evidence" value="ECO:0007669"/>
    <property type="project" value="TreeGrafter"/>
</dbReference>